<protein>
    <submittedName>
        <fullName evidence="5">MAPK phosphothreonine lyase</fullName>
        <ecNumber evidence="5">4.2.3.-</ecNumber>
    </submittedName>
</protein>
<comment type="caution">
    <text evidence="5">The sequence shown here is derived from an EMBL/GenBank/DDBJ whole genome shotgun (WGS) entry which is preliminary data.</text>
</comment>
<reference evidence="5" key="1">
    <citation type="journal article" date="2017" name="Appl. Environ. Microbiol.">
        <title>Molecular characterization of an Endozoicomonas-like organism causing infection in king scallop Pecten maximus L.</title>
        <authorList>
            <person name="Cano I."/>
            <person name="van Aerle R."/>
            <person name="Ross S."/>
            <person name="Verner-Jeffreys D.W."/>
            <person name="Paley R.K."/>
            <person name="Rimmer G."/>
            <person name="Ryder D."/>
            <person name="Hooper P."/>
            <person name="Stone D."/>
            <person name="Feist S.W."/>
        </authorList>
    </citation>
    <scope>NUCLEOTIDE SEQUENCE</scope>
</reference>
<dbReference type="InterPro" id="IPR003519">
    <property type="entry name" value="OspF/SpvC"/>
</dbReference>
<dbReference type="GO" id="GO:0016829">
    <property type="term" value="F:lyase activity"/>
    <property type="evidence" value="ECO:0007669"/>
    <property type="project" value="UniProtKB-KW"/>
</dbReference>
<proteinExistence type="predicted"/>
<dbReference type="Pfam" id="PF03536">
    <property type="entry name" value="VRP3"/>
    <property type="match status" value="2"/>
</dbReference>
<dbReference type="GO" id="GO:0005576">
    <property type="term" value="C:extracellular region"/>
    <property type="evidence" value="ECO:0007669"/>
    <property type="project" value="UniProtKB-SubCell"/>
</dbReference>
<organism evidence="5">
    <name type="scientific">invertebrate metagenome</name>
    <dbReference type="NCBI Taxonomy" id="1711999"/>
    <lineage>
        <taxon>unclassified sequences</taxon>
        <taxon>metagenomes</taxon>
        <taxon>organismal metagenomes</taxon>
    </lineage>
</organism>
<evidence type="ECO:0000256" key="1">
    <source>
        <dbReference type="ARBA" id="ARBA00004613"/>
    </source>
</evidence>
<keyword evidence="3" id="KW-0843">Virulence</keyword>
<dbReference type="Gene3D" id="3.30.2430.10">
    <property type="entry name" value="phosphothreonine lyase"/>
    <property type="match status" value="1"/>
</dbReference>
<comment type="subcellular location">
    <subcellularLocation>
        <location evidence="1">Secreted</location>
    </subcellularLocation>
</comment>
<evidence type="ECO:0000256" key="4">
    <source>
        <dbReference type="ARBA" id="ARBA00023239"/>
    </source>
</evidence>
<dbReference type="AlphaFoldDB" id="A0A2H9T3Y7"/>
<evidence type="ECO:0000256" key="2">
    <source>
        <dbReference type="ARBA" id="ARBA00022525"/>
    </source>
</evidence>
<evidence type="ECO:0000256" key="3">
    <source>
        <dbReference type="ARBA" id="ARBA00023026"/>
    </source>
</evidence>
<keyword evidence="2" id="KW-0964">Secreted</keyword>
<evidence type="ECO:0000313" key="5">
    <source>
        <dbReference type="EMBL" id="PJE77945.1"/>
    </source>
</evidence>
<accession>A0A2H9T3Y7</accession>
<name>A0A2H9T3Y7_9ZZZZ</name>
<sequence length="188" mass="21459">MCTLAEGERNDKYVDGNKFHLTVHPKYLSAAFDHISPWLFSDDNPFGIWKVTDQEVVINHLERTGVDTESLSALERKPQTDPERFYCGVQFTFYCTPDRIEADDSGEKTSVYQVSAIKRMSLFLQELERVLSEKGIPAGIVPDSDILVPKGRYISYRKEGISQRLGGNNEWKALMSEPMYRLITTVSE</sequence>
<keyword evidence="4 5" id="KW-0456">Lyase</keyword>
<dbReference type="EMBL" id="NSIT01000316">
    <property type="protein sequence ID" value="PJE77945.1"/>
    <property type="molecule type" value="Genomic_DNA"/>
</dbReference>
<dbReference type="InterPro" id="IPR038498">
    <property type="entry name" value="OspF/SpvC_sf"/>
</dbReference>
<gene>
    <name evidence="5" type="primary">spvC</name>
    <name evidence="5" type="ORF">CI610_03123</name>
</gene>
<dbReference type="EC" id="4.2.3.-" evidence="5"/>